<gene>
    <name evidence="3" type="ORF">IAB06_06110</name>
</gene>
<comment type="similarity">
    <text evidence="1">Belongs to the aspartate/glutamate racemases family.</text>
</comment>
<dbReference type="PANTHER" id="PTHR21198:SF7">
    <property type="entry name" value="ASPARTATE-GLUTAMATE RACEMASE FAMILY"/>
    <property type="match status" value="1"/>
</dbReference>
<dbReference type="Proteomes" id="UP000824099">
    <property type="component" value="Unassembled WGS sequence"/>
</dbReference>
<evidence type="ECO:0000256" key="2">
    <source>
        <dbReference type="ARBA" id="ARBA00023235"/>
    </source>
</evidence>
<accession>A0A9D1MR31</accession>
<dbReference type="InterPro" id="IPR001920">
    <property type="entry name" value="Asp/Glu_race"/>
</dbReference>
<dbReference type="PANTHER" id="PTHR21198">
    <property type="entry name" value="GLUTAMATE RACEMASE"/>
    <property type="match status" value="1"/>
</dbReference>
<dbReference type="NCBIfam" id="TIGR00035">
    <property type="entry name" value="asp_race"/>
    <property type="match status" value="1"/>
</dbReference>
<evidence type="ECO:0000313" key="3">
    <source>
        <dbReference type="EMBL" id="HIU64589.1"/>
    </source>
</evidence>
<dbReference type="SUPFAM" id="SSF53681">
    <property type="entry name" value="Aspartate/glutamate racemase"/>
    <property type="match status" value="2"/>
</dbReference>
<dbReference type="Gene3D" id="3.40.50.1860">
    <property type="match status" value="2"/>
</dbReference>
<name>A0A9D1MR31_9FIRM</name>
<reference evidence="3" key="1">
    <citation type="submission" date="2020-10" db="EMBL/GenBank/DDBJ databases">
        <authorList>
            <person name="Gilroy R."/>
        </authorList>
    </citation>
    <scope>NUCLEOTIDE SEQUENCE</scope>
    <source>
        <strain evidence="3">CHK160-1198</strain>
    </source>
</reference>
<dbReference type="GO" id="GO:0047661">
    <property type="term" value="F:amino-acid racemase activity"/>
    <property type="evidence" value="ECO:0007669"/>
    <property type="project" value="InterPro"/>
</dbReference>
<evidence type="ECO:0000313" key="4">
    <source>
        <dbReference type="Proteomes" id="UP000824099"/>
    </source>
</evidence>
<evidence type="ECO:0000256" key="1">
    <source>
        <dbReference type="ARBA" id="ARBA00007847"/>
    </source>
</evidence>
<sequence>MKDGYIKTNKVLGVLGGMGPAATAEFLRILTELSPAENDGEHPIVHMISAVDIPDRSTAIMGKGPDPSFMIEQYLAKLVNNGADILAAPCNTVHYFIDRLQNPPVQPLVHIVKESLYEAQRLEPNGAWLFSTEGTKKSGLYQEYAKANSYHFYEPDIEQVSEIQTVINLVKGNRLKESGVLMKRVVETVWEKNDLPIMMACTELPLAYMASGLAKERGVSSLEALAKGCLRHLYKK</sequence>
<dbReference type="Pfam" id="PF01177">
    <property type="entry name" value="Asp_Glu_race"/>
    <property type="match status" value="1"/>
</dbReference>
<keyword evidence="2" id="KW-0413">Isomerase</keyword>
<organism evidence="3 4">
    <name type="scientific">Candidatus Avacidaminococcus intestinavium</name>
    <dbReference type="NCBI Taxonomy" id="2840684"/>
    <lineage>
        <taxon>Bacteria</taxon>
        <taxon>Bacillati</taxon>
        <taxon>Bacillota</taxon>
        <taxon>Negativicutes</taxon>
        <taxon>Acidaminococcales</taxon>
        <taxon>Acidaminococcaceae</taxon>
        <taxon>Acidaminococcaceae incertae sedis</taxon>
        <taxon>Candidatus Avacidaminococcus</taxon>
    </lineage>
</organism>
<dbReference type="AlphaFoldDB" id="A0A9D1MR31"/>
<dbReference type="InterPro" id="IPR015942">
    <property type="entry name" value="Asp/Glu/hydantoin_racemase"/>
</dbReference>
<dbReference type="EMBL" id="DVNI01000102">
    <property type="protein sequence ID" value="HIU64589.1"/>
    <property type="molecule type" value="Genomic_DNA"/>
</dbReference>
<proteinExistence type="inferred from homology"/>
<reference evidence="3" key="2">
    <citation type="journal article" date="2021" name="PeerJ">
        <title>Extensive microbial diversity within the chicken gut microbiome revealed by metagenomics and culture.</title>
        <authorList>
            <person name="Gilroy R."/>
            <person name="Ravi A."/>
            <person name="Getino M."/>
            <person name="Pursley I."/>
            <person name="Horton D.L."/>
            <person name="Alikhan N.F."/>
            <person name="Baker D."/>
            <person name="Gharbi K."/>
            <person name="Hall N."/>
            <person name="Watson M."/>
            <person name="Adriaenssens E.M."/>
            <person name="Foster-Nyarko E."/>
            <person name="Jarju S."/>
            <person name="Secka A."/>
            <person name="Antonio M."/>
            <person name="Oren A."/>
            <person name="Chaudhuri R.R."/>
            <person name="La Ragione R."/>
            <person name="Hildebrand F."/>
            <person name="Pallen M.J."/>
        </authorList>
    </citation>
    <scope>NUCLEOTIDE SEQUENCE</scope>
    <source>
        <strain evidence="3">CHK160-1198</strain>
    </source>
</reference>
<comment type="caution">
    <text evidence="3">The sequence shown here is derived from an EMBL/GenBank/DDBJ whole genome shotgun (WGS) entry which is preliminary data.</text>
</comment>
<dbReference type="InterPro" id="IPR004380">
    <property type="entry name" value="Asp_race"/>
</dbReference>
<protein>
    <submittedName>
        <fullName evidence="3">Aspartate/glutamate racemase family protein</fullName>
    </submittedName>
</protein>